<protein>
    <recommendedName>
        <fullName evidence="2">RRM domain-containing protein</fullName>
    </recommendedName>
</protein>
<dbReference type="CDD" id="cd00590">
    <property type="entry name" value="RRM_SF"/>
    <property type="match status" value="1"/>
</dbReference>
<dbReference type="EMBL" id="GBEZ01026776">
    <property type="protein sequence ID" value="JAC60464.1"/>
    <property type="molecule type" value="Transcribed_RNA"/>
</dbReference>
<dbReference type="SUPFAM" id="SSF54928">
    <property type="entry name" value="RNA-binding domain, RBD"/>
    <property type="match status" value="1"/>
</dbReference>
<feature type="domain" description="RRM" evidence="2">
    <location>
        <begin position="1"/>
        <end position="59"/>
    </location>
</feature>
<accession>A0A061QPV4</accession>
<dbReference type="Gene3D" id="3.30.70.330">
    <property type="match status" value="1"/>
</dbReference>
<dbReference type="Pfam" id="PF00076">
    <property type="entry name" value="RRM_1"/>
    <property type="match status" value="1"/>
</dbReference>
<dbReference type="PROSITE" id="PS50102">
    <property type="entry name" value="RRM"/>
    <property type="match status" value="1"/>
</dbReference>
<dbReference type="GO" id="GO:0003723">
    <property type="term" value="F:RNA binding"/>
    <property type="evidence" value="ECO:0007669"/>
    <property type="project" value="UniProtKB-UniRule"/>
</dbReference>
<organism evidence="3">
    <name type="scientific">Tetraselmis sp. GSL018</name>
    <dbReference type="NCBI Taxonomy" id="582737"/>
    <lineage>
        <taxon>Eukaryota</taxon>
        <taxon>Viridiplantae</taxon>
        <taxon>Chlorophyta</taxon>
        <taxon>core chlorophytes</taxon>
        <taxon>Chlorodendrophyceae</taxon>
        <taxon>Chlorodendrales</taxon>
        <taxon>Chlorodendraceae</taxon>
        <taxon>Tetraselmis</taxon>
    </lineage>
</organism>
<dbReference type="InterPro" id="IPR000504">
    <property type="entry name" value="RRM_dom"/>
</dbReference>
<reference evidence="3" key="1">
    <citation type="submission" date="2014-05" db="EMBL/GenBank/DDBJ databases">
        <title>The transcriptome of the halophilic microalga Tetraselmis sp. GSL018 isolated from the Great Salt Lake, Utah.</title>
        <authorList>
            <person name="Jinkerson R.E."/>
            <person name="D'Adamo S."/>
            <person name="Posewitz M.C."/>
        </authorList>
    </citation>
    <scope>NUCLEOTIDE SEQUENCE</scope>
    <source>
        <strain evidence="3">GSL018</strain>
    </source>
</reference>
<name>A0A061QPV4_9CHLO</name>
<sequence>MDLLQWFETMAPVVSARALSGFGFVTFEDRSGASQVLAASRESGFYIDGQMLRLRWAKNRAPDAKKASRPEEENEQ</sequence>
<evidence type="ECO:0000256" key="1">
    <source>
        <dbReference type="PROSITE-ProRule" id="PRU00176"/>
    </source>
</evidence>
<evidence type="ECO:0000313" key="3">
    <source>
        <dbReference type="EMBL" id="JAC60464.1"/>
    </source>
</evidence>
<gene>
    <name evidence="3" type="ORF">TSPGSL018_28917</name>
</gene>
<proteinExistence type="predicted"/>
<keyword evidence="1" id="KW-0694">RNA-binding</keyword>
<dbReference type="AlphaFoldDB" id="A0A061QPV4"/>
<dbReference type="InterPro" id="IPR012677">
    <property type="entry name" value="Nucleotide-bd_a/b_plait_sf"/>
</dbReference>
<dbReference type="InterPro" id="IPR035979">
    <property type="entry name" value="RBD_domain_sf"/>
</dbReference>
<evidence type="ECO:0000259" key="2">
    <source>
        <dbReference type="PROSITE" id="PS50102"/>
    </source>
</evidence>